<organism evidence="2 3">
    <name type="scientific">Recurvomyces mirabilis</name>
    <dbReference type="NCBI Taxonomy" id="574656"/>
    <lineage>
        <taxon>Eukaryota</taxon>
        <taxon>Fungi</taxon>
        <taxon>Dikarya</taxon>
        <taxon>Ascomycota</taxon>
        <taxon>Pezizomycotina</taxon>
        <taxon>Dothideomycetes</taxon>
        <taxon>Dothideomycetidae</taxon>
        <taxon>Mycosphaerellales</taxon>
        <taxon>Teratosphaeriaceae</taxon>
        <taxon>Recurvomyces</taxon>
    </lineage>
</organism>
<dbReference type="AlphaFoldDB" id="A0AAE0TNI3"/>
<dbReference type="Pfam" id="PF13302">
    <property type="entry name" value="Acetyltransf_3"/>
    <property type="match status" value="1"/>
</dbReference>
<dbReference type="InterPro" id="IPR000182">
    <property type="entry name" value="GNAT_dom"/>
</dbReference>
<dbReference type="GO" id="GO:0016747">
    <property type="term" value="F:acyltransferase activity, transferring groups other than amino-acyl groups"/>
    <property type="evidence" value="ECO:0007669"/>
    <property type="project" value="InterPro"/>
</dbReference>
<gene>
    <name evidence="2" type="ORF">LTR78_010025</name>
</gene>
<evidence type="ECO:0000313" key="3">
    <source>
        <dbReference type="Proteomes" id="UP001274830"/>
    </source>
</evidence>
<dbReference type="Proteomes" id="UP001274830">
    <property type="component" value="Unassembled WGS sequence"/>
</dbReference>
<sequence length="199" mass="23247">MFNSKRLVFRAFNFETDYNTLVQWQYNDEWREFMTSAPLTPPSSEWMKNLYAERAPTALPMFAVCLKPETWPLALGPDDNLFKAVGPPIGVLNFMPARFDFKNRSCELAIGMSDPKHRGQGYGKEIIEWAFEYGFDQLALHRIALLSYSFNSAAIKLWRKVGMTEEGRLRKIYLRHGEWYDGVQFSILEEEYFSRRGMA</sequence>
<name>A0AAE0TNI3_9PEZI</name>
<comment type="caution">
    <text evidence="2">The sequence shown here is derived from an EMBL/GenBank/DDBJ whole genome shotgun (WGS) entry which is preliminary data.</text>
</comment>
<dbReference type="SUPFAM" id="SSF55729">
    <property type="entry name" value="Acyl-CoA N-acyltransferases (Nat)"/>
    <property type="match status" value="1"/>
</dbReference>
<reference evidence="2" key="1">
    <citation type="submission" date="2023-07" db="EMBL/GenBank/DDBJ databases">
        <title>Black Yeasts Isolated from many extreme environments.</title>
        <authorList>
            <person name="Coleine C."/>
            <person name="Stajich J.E."/>
            <person name="Selbmann L."/>
        </authorList>
    </citation>
    <scope>NUCLEOTIDE SEQUENCE</scope>
    <source>
        <strain evidence="2">CCFEE 5485</strain>
    </source>
</reference>
<dbReference type="PROSITE" id="PS51186">
    <property type="entry name" value="GNAT"/>
    <property type="match status" value="1"/>
</dbReference>
<dbReference type="PANTHER" id="PTHR43415:SF3">
    <property type="entry name" value="GNAT-FAMILY ACETYLTRANSFERASE"/>
    <property type="match status" value="1"/>
</dbReference>
<dbReference type="InterPro" id="IPR016181">
    <property type="entry name" value="Acyl_CoA_acyltransferase"/>
</dbReference>
<proteinExistence type="predicted"/>
<evidence type="ECO:0000313" key="2">
    <source>
        <dbReference type="EMBL" id="KAK3670085.1"/>
    </source>
</evidence>
<dbReference type="CDD" id="cd04301">
    <property type="entry name" value="NAT_SF"/>
    <property type="match status" value="1"/>
</dbReference>
<dbReference type="EMBL" id="JAUTXT010000063">
    <property type="protein sequence ID" value="KAK3670085.1"/>
    <property type="molecule type" value="Genomic_DNA"/>
</dbReference>
<keyword evidence="3" id="KW-1185">Reference proteome</keyword>
<feature type="domain" description="N-acetyltransferase" evidence="1">
    <location>
        <begin position="34"/>
        <end position="186"/>
    </location>
</feature>
<protein>
    <recommendedName>
        <fullName evidence="1">N-acetyltransferase domain-containing protein</fullName>
    </recommendedName>
</protein>
<accession>A0AAE0TNI3</accession>
<dbReference type="PANTHER" id="PTHR43415">
    <property type="entry name" value="SPERMIDINE N(1)-ACETYLTRANSFERASE"/>
    <property type="match status" value="1"/>
</dbReference>
<evidence type="ECO:0000259" key="1">
    <source>
        <dbReference type="PROSITE" id="PS51186"/>
    </source>
</evidence>
<dbReference type="Gene3D" id="3.40.630.30">
    <property type="match status" value="1"/>
</dbReference>